<accession>A0A849AJA1</accession>
<protein>
    <submittedName>
        <fullName evidence="1">Uncharacterized protein</fullName>
    </submittedName>
</protein>
<sequence length="96" mass="10734">MTVDVRLDAVHVAGRRGRRNDAVLAAIRNLVAAGATTLPIAARSIRLRRWRLLWVRQHRPDVAELPELADDATGLTDQIRRRLLGRAQWLEANPGA</sequence>
<dbReference type="AlphaFoldDB" id="A0A849AJA1"/>
<name>A0A849AJA1_9MICO</name>
<evidence type="ECO:0000313" key="1">
    <source>
        <dbReference type="EMBL" id="NNG40449.1"/>
    </source>
</evidence>
<reference evidence="1 2" key="1">
    <citation type="submission" date="2020-05" db="EMBL/GenBank/DDBJ databases">
        <title>Flexivirga sp. ID2601S isolated from air conditioner.</title>
        <authorList>
            <person name="Kim D.H."/>
        </authorList>
    </citation>
    <scope>NUCLEOTIDE SEQUENCE [LARGE SCALE GENOMIC DNA]</scope>
    <source>
        <strain evidence="1 2">ID2601S</strain>
    </source>
</reference>
<proteinExistence type="predicted"/>
<organism evidence="1 2">
    <name type="scientific">Flexivirga aerilata</name>
    <dbReference type="NCBI Taxonomy" id="1656889"/>
    <lineage>
        <taxon>Bacteria</taxon>
        <taxon>Bacillati</taxon>
        <taxon>Actinomycetota</taxon>
        <taxon>Actinomycetes</taxon>
        <taxon>Micrococcales</taxon>
        <taxon>Dermacoccaceae</taxon>
        <taxon>Flexivirga</taxon>
    </lineage>
</organism>
<dbReference type="Proteomes" id="UP000557772">
    <property type="component" value="Unassembled WGS sequence"/>
</dbReference>
<dbReference type="RefSeq" id="WP_171156728.1">
    <property type="nucleotide sequence ID" value="NZ_JABENB010000002.1"/>
</dbReference>
<evidence type="ECO:0000313" key="2">
    <source>
        <dbReference type="Proteomes" id="UP000557772"/>
    </source>
</evidence>
<dbReference type="EMBL" id="JABENB010000002">
    <property type="protein sequence ID" value="NNG40449.1"/>
    <property type="molecule type" value="Genomic_DNA"/>
</dbReference>
<keyword evidence="2" id="KW-1185">Reference proteome</keyword>
<comment type="caution">
    <text evidence="1">The sequence shown here is derived from an EMBL/GenBank/DDBJ whole genome shotgun (WGS) entry which is preliminary data.</text>
</comment>
<gene>
    <name evidence="1" type="ORF">HJ588_14365</name>
</gene>